<reference evidence="14" key="1">
    <citation type="submission" date="2018-08" db="EMBL/GenBank/DDBJ databases">
        <authorList>
            <person name="Rossello M."/>
        </authorList>
    </citation>
    <scope>NUCLEOTIDE SEQUENCE [LARGE SCALE GENOMIC DNA]</scope>
    <source>
        <strain evidence="14">cv. Chinese Spring</strain>
    </source>
</reference>
<dbReference type="Pfam" id="PF13639">
    <property type="entry name" value="zf-RING_2"/>
    <property type="match status" value="1"/>
</dbReference>
<dbReference type="STRING" id="4565.A0A3B6BYR4"/>
<dbReference type="AlphaFoldDB" id="A0A3B6BYR4"/>
<evidence type="ECO:0000256" key="9">
    <source>
        <dbReference type="ARBA" id="ARBA00022833"/>
    </source>
</evidence>
<keyword evidence="7 12" id="KW-0863">Zinc-finger</keyword>
<dbReference type="GO" id="GO:0016020">
    <property type="term" value="C:membrane"/>
    <property type="evidence" value="ECO:0000318"/>
    <property type="project" value="GO_Central"/>
</dbReference>
<evidence type="ECO:0000256" key="7">
    <source>
        <dbReference type="ARBA" id="ARBA00022771"/>
    </source>
</evidence>
<dbReference type="EC" id="2.3.2.27" evidence="3"/>
<evidence type="ECO:0000313" key="15">
    <source>
        <dbReference type="Proteomes" id="UP000019116"/>
    </source>
</evidence>
<evidence type="ECO:0000256" key="6">
    <source>
        <dbReference type="ARBA" id="ARBA00022723"/>
    </source>
</evidence>
<keyword evidence="9" id="KW-0862">Zinc</keyword>
<evidence type="ECO:0000256" key="8">
    <source>
        <dbReference type="ARBA" id="ARBA00022786"/>
    </source>
</evidence>
<dbReference type="PANTHER" id="PTHR45977:SF13">
    <property type="entry name" value="GB|AAF27103.1"/>
    <property type="match status" value="1"/>
</dbReference>
<keyword evidence="15" id="KW-1185">Reference proteome</keyword>
<dbReference type="Gramene" id="TraesSTA2B03G00844420.1">
    <property type="protein sequence ID" value="TraesSTA2B03G00844420.1.CDS1"/>
    <property type="gene ID" value="TraesSTA2B03G00844420"/>
</dbReference>
<dbReference type="InterPro" id="IPR013083">
    <property type="entry name" value="Znf_RING/FYVE/PHD"/>
</dbReference>
<keyword evidence="10" id="KW-1133">Transmembrane helix</keyword>
<evidence type="ECO:0000256" key="4">
    <source>
        <dbReference type="ARBA" id="ARBA00022679"/>
    </source>
</evidence>
<dbReference type="Gramene" id="TraesWEE_scaffold_015519_01G000100.1">
    <property type="protein sequence ID" value="TraesWEE_scaffold_015519_01G000100.1"/>
    <property type="gene ID" value="TraesWEE_scaffold_015519_01G000100"/>
</dbReference>
<keyword evidence="8" id="KW-0833">Ubl conjugation pathway</keyword>
<dbReference type="Gene3D" id="3.30.40.10">
    <property type="entry name" value="Zinc/RING finger domain, C3HC4 (zinc finger)"/>
    <property type="match status" value="1"/>
</dbReference>
<reference evidence="14" key="2">
    <citation type="submission" date="2018-10" db="UniProtKB">
        <authorList>
            <consortium name="EnsemblPlants"/>
        </authorList>
    </citation>
    <scope>IDENTIFICATION</scope>
</reference>
<comment type="catalytic activity">
    <reaction evidence="1">
        <text>S-ubiquitinyl-[E2 ubiquitin-conjugating enzyme]-L-cysteine + [acceptor protein]-L-lysine = [E2 ubiquitin-conjugating enzyme]-L-cysteine + N(6)-ubiquitinyl-[acceptor protein]-L-lysine.</text>
        <dbReference type="EC" id="2.3.2.27"/>
    </reaction>
</comment>
<evidence type="ECO:0000256" key="10">
    <source>
        <dbReference type="ARBA" id="ARBA00022989"/>
    </source>
</evidence>
<dbReference type="OMA" id="REEQFTE"/>
<dbReference type="PANTHER" id="PTHR45977">
    <property type="entry name" value="TARGET OF ERK KINASE MPK-1"/>
    <property type="match status" value="1"/>
</dbReference>
<protein>
    <recommendedName>
        <fullName evidence="3">RING-type E3 ubiquitin transferase</fullName>
        <ecNumber evidence="3">2.3.2.27</ecNumber>
    </recommendedName>
</protein>
<sequence>MPSSTQHNTSSTPRPRSRTAMSYLLSYISKMLCIRTPSSSEEAAAKRPAAGEECCVCLSRIRAGEATRRLPCEHAFHRDCVDRWLALCKRTCPLCRVYVADGNGGGRQAAAKHAGEGALADDLVIWFSTMLVPGF</sequence>
<name>A0A3B6BYR4_WHEAT</name>
<keyword evidence="6" id="KW-0479">Metal-binding</keyword>
<comment type="subcellular location">
    <subcellularLocation>
        <location evidence="2">Membrane</location>
        <topology evidence="2">Multi-pass membrane protein</topology>
    </subcellularLocation>
</comment>
<dbReference type="EnsemblPlants" id="TraesCS2B02G077400.1">
    <property type="protein sequence ID" value="TraesCS2B02G077400.1.cds1"/>
    <property type="gene ID" value="TraesCS2B02G077400"/>
</dbReference>
<dbReference type="Gramene" id="TraesCAD_scaffold_030771_01G000200.1">
    <property type="protein sequence ID" value="TraesCAD_scaffold_030771_01G000200.1"/>
    <property type="gene ID" value="TraesCAD_scaffold_030771_01G000200"/>
</dbReference>
<dbReference type="GO" id="GO:0008270">
    <property type="term" value="F:zinc ion binding"/>
    <property type="evidence" value="ECO:0007669"/>
    <property type="project" value="UniProtKB-KW"/>
</dbReference>
<dbReference type="SMART" id="SM00184">
    <property type="entry name" value="RING"/>
    <property type="match status" value="1"/>
</dbReference>
<dbReference type="Gramene" id="TraesCS2B02G077400.1">
    <property type="protein sequence ID" value="TraesCS2B02G077400.1.cds1"/>
    <property type="gene ID" value="TraesCS2B02G077400"/>
</dbReference>
<organism evidence="14">
    <name type="scientific">Triticum aestivum</name>
    <name type="common">Wheat</name>
    <dbReference type="NCBI Taxonomy" id="4565"/>
    <lineage>
        <taxon>Eukaryota</taxon>
        <taxon>Viridiplantae</taxon>
        <taxon>Streptophyta</taxon>
        <taxon>Embryophyta</taxon>
        <taxon>Tracheophyta</taxon>
        <taxon>Spermatophyta</taxon>
        <taxon>Magnoliopsida</taxon>
        <taxon>Liliopsida</taxon>
        <taxon>Poales</taxon>
        <taxon>Poaceae</taxon>
        <taxon>BOP clade</taxon>
        <taxon>Pooideae</taxon>
        <taxon>Triticodae</taxon>
        <taxon>Triticeae</taxon>
        <taxon>Triticinae</taxon>
        <taxon>Triticum</taxon>
    </lineage>
</organism>
<evidence type="ECO:0000256" key="11">
    <source>
        <dbReference type="ARBA" id="ARBA00023136"/>
    </source>
</evidence>
<dbReference type="SUPFAM" id="SSF57850">
    <property type="entry name" value="RING/U-box"/>
    <property type="match status" value="1"/>
</dbReference>
<evidence type="ECO:0000259" key="13">
    <source>
        <dbReference type="PROSITE" id="PS50089"/>
    </source>
</evidence>
<dbReference type="OrthoDB" id="8062037at2759"/>
<dbReference type="Proteomes" id="UP000019116">
    <property type="component" value="Chromosome 2B"/>
</dbReference>
<evidence type="ECO:0000256" key="12">
    <source>
        <dbReference type="PROSITE-ProRule" id="PRU00175"/>
    </source>
</evidence>
<proteinExistence type="predicted"/>
<dbReference type="Gramene" id="TraesCS2B03G0174300.1">
    <property type="protein sequence ID" value="TraesCS2B03G0174300.1.CDS1"/>
    <property type="gene ID" value="TraesCS2B03G0174300"/>
</dbReference>
<feature type="domain" description="RING-type" evidence="13">
    <location>
        <begin position="54"/>
        <end position="96"/>
    </location>
</feature>
<dbReference type="InterPro" id="IPR001841">
    <property type="entry name" value="Znf_RING"/>
</dbReference>
<dbReference type="GO" id="GO:0006511">
    <property type="term" value="P:ubiquitin-dependent protein catabolic process"/>
    <property type="evidence" value="ECO:0000318"/>
    <property type="project" value="GO_Central"/>
</dbReference>
<keyword evidence="5" id="KW-0812">Transmembrane</keyword>
<evidence type="ECO:0000256" key="3">
    <source>
        <dbReference type="ARBA" id="ARBA00012483"/>
    </source>
</evidence>
<dbReference type="PaxDb" id="4565-Traes_2BS_86F3D27CB.1"/>
<evidence type="ECO:0000256" key="5">
    <source>
        <dbReference type="ARBA" id="ARBA00022692"/>
    </source>
</evidence>
<evidence type="ECO:0000256" key="1">
    <source>
        <dbReference type="ARBA" id="ARBA00000900"/>
    </source>
</evidence>
<accession>A0A3B6BYR4</accession>
<keyword evidence="4" id="KW-0808">Transferase</keyword>
<dbReference type="Gramene" id="TraesLAC2B03G00840560.1">
    <property type="protein sequence ID" value="TraesLAC2B03G00840560.1.CDS1"/>
    <property type="gene ID" value="TraesLAC2B03G00840560"/>
</dbReference>
<keyword evidence="11" id="KW-0472">Membrane</keyword>
<evidence type="ECO:0000256" key="2">
    <source>
        <dbReference type="ARBA" id="ARBA00004141"/>
    </source>
</evidence>
<dbReference type="GO" id="GO:0061630">
    <property type="term" value="F:ubiquitin protein ligase activity"/>
    <property type="evidence" value="ECO:0000318"/>
    <property type="project" value="GO_Central"/>
</dbReference>
<dbReference type="PROSITE" id="PS50089">
    <property type="entry name" value="ZF_RING_2"/>
    <property type="match status" value="1"/>
</dbReference>
<evidence type="ECO:0000313" key="14">
    <source>
        <dbReference type="EnsemblPlants" id="TraesCS2B02G077400.1.cds1"/>
    </source>
</evidence>